<dbReference type="RefSeq" id="WP_001100734.1">
    <property type="nucleotide sequence ID" value="NZ_KB976269.1"/>
</dbReference>
<dbReference type="Pfam" id="PF08874">
    <property type="entry name" value="DUF1835"/>
    <property type="match status" value="1"/>
</dbReference>
<dbReference type="Proteomes" id="UP000014023">
    <property type="component" value="Unassembled WGS sequence"/>
</dbReference>
<accession>A0A9W5PYP5</accession>
<proteinExistence type="predicted"/>
<organism evidence="3 4">
    <name type="scientific">Bacillus cereus VD196</name>
    <dbReference type="NCBI Taxonomy" id="1053243"/>
    <lineage>
        <taxon>Bacteria</taxon>
        <taxon>Bacillati</taxon>
        <taxon>Bacillota</taxon>
        <taxon>Bacilli</taxon>
        <taxon>Bacillales</taxon>
        <taxon>Bacillaceae</taxon>
        <taxon>Bacillus</taxon>
        <taxon>Bacillus cereus group</taxon>
    </lineage>
</organism>
<sequence>MNVIHIGFGDSACGNLKSAFNKSNKLQSEQIICINEDFSIGPIYKLESNEGIQERKQWLKDVLTKRDSILDKDYLEWIETTLNKNSHITTEVPTDSKVIIWHGDNASDEIGLRFVVFLLQNKNIQFEEVNVTEYSRQIEYKVYDLQNEEIPHVIKSLGEMPPELTLDALQKMKKNMSHLTIENLINDWEKWSQTKDVLRVLLNGKIVAVSEDYYDLSILENTSKKYQNASHVVGNVMGESDQRIGDTYLAYRVYQLIQQGKLSYQGDLEFLGKFEIRLP</sequence>
<dbReference type="InterPro" id="IPR014973">
    <property type="entry name" value="DUF1835"/>
</dbReference>
<evidence type="ECO:0000259" key="1">
    <source>
        <dbReference type="Pfam" id="PF08874"/>
    </source>
</evidence>
<dbReference type="InterPro" id="IPR022123">
    <property type="entry name" value="DUF3658"/>
</dbReference>
<evidence type="ECO:0008006" key="5">
    <source>
        <dbReference type="Google" id="ProtNLM"/>
    </source>
</evidence>
<evidence type="ECO:0000259" key="2">
    <source>
        <dbReference type="Pfam" id="PF12395"/>
    </source>
</evidence>
<evidence type="ECO:0000313" key="4">
    <source>
        <dbReference type="Proteomes" id="UP000014023"/>
    </source>
</evidence>
<dbReference type="EMBL" id="AHFL01000054">
    <property type="protein sequence ID" value="EOO62295.1"/>
    <property type="molecule type" value="Genomic_DNA"/>
</dbReference>
<feature type="domain" description="DUF1835" evidence="1">
    <location>
        <begin position="4"/>
        <end position="131"/>
    </location>
</feature>
<dbReference type="Pfam" id="PF12395">
    <property type="entry name" value="DUF3658"/>
    <property type="match status" value="1"/>
</dbReference>
<comment type="caution">
    <text evidence="3">The sequence shown here is derived from an EMBL/GenBank/DDBJ whole genome shotgun (WGS) entry which is preliminary data.</text>
</comment>
<reference evidence="3 4" key="1">
    <citation type="submission" date="2012-12" db="EMBL/GenBank/DDBJ databases">
        <title>The Genome Sequence of Bacillus cereus VD196.</title>
        <authorList>
            <consortium name="The Broad Institute Genome Sequencing Platform"/>
            <consortium name="The Broad Institute Genome Sequencing Center for Infectious Disease"/>
            <person name="Feldgarden M."/>
            <person name="Van der Auwera G.A."/>
            <person name="Mahillon J."/>
            <person name="Duprez V."/>
            <person name="Timmery S."/>
            <person name="Mattelet C."/>
            <person name="Dierick K."/>
            <person name="Sun M."/>
            <person name="Yu Z."/>
            <person name="Zhu L."/>
            <person name="Hu X."/>
            <person name="Shank E.B."/>
            <person name="Swiecicka I."/>
            <person name="Hansen B.M."/>
            <person name="Andrup L."/>
            <person name="Walker B."/>
            <person name="Young S.K."/>
            <person name="Zeng Q."/>
            <person name="Gargeya S."/>
            <person name="Fitzgerald M."/>
            <person name="Haas B."/>
            <person name="Abouelleil A."/>
            <person name="Alvarado L."/>
            <person name="Arachchi H.M."/>
            <person name="Berlin A.M."/>
            <person name="Chapman S.B."/>
            <person name="Dewar J."/>
            <person name="Goldberg J."/>
            <person name="Griggs A."/>
            <person name="Gujja S."/>
            <person name="Hansen M."/>
            <person name="Howarth C."/>
            <person name="Imamovic A."/>
            <person name="Larimer J."/>
            <person name="McCowan C."/>
            <person name="Murphy C."/>
            <person name="Neiman D."/>
            <person name="Pearson M."/>
            <person name="Priest M."/>
            <person name="Roberts A."/>
            <person name="Saif S."/>
            <person name="Shea T."/>
            <person name="Sisk P."/>
            <person name="Sykes S."/>
            <person name="Wortman J."/>
            <person name="Nusbaum C."/>
            <person name="Birren B."/>
        </authorList>
    </citation>
    <scope>NUCLEOTIDE SEQUENCE [LARGE SCALE GENOMIC DNA]</scope>
    <source>
        <strain evidence="3 4">VD196</strain>
    </source>
</reference>
<dbReference type="AlphaFoldDB" id="A0A9W5PYP5"/>
<name>A0A9W5PYP5_BACCE</name>
<protein>
    <recommendedName>
        <fullName evidence="5">DUF1835 domain-containing protein</fullName>
    </recommendedName>
</protein>
<evidence type="ECO:0000313" key="3">
    <source>
        <dbReference type="EMBL" id="EOO62295.1"/>
    </source>
</evidence>
<feature type="domain" description="DUF3658" evidence="2">
    <location>
        <begin position="171"/>
        <end position="269"/>
    </location>
</feature>
<gene>
    <name evidence="3" type="ORF">IKE_05722</name>
</gene>